<dbReference type="InterPro" id="IPR000182">
    <property type="entry name" value="GNAT_dom"/>
</dbReference>
<dbReference type="Proteomes" id="UP000095706">
    <property type="component" value="Unassembled WGS sequence"/>
</dbReference>
<dbReference type="RefSeq" id="WP_055227293.1">
    <property type="nucleotide sequence ID" value="NZ_CYYV01000006.1"/>
</dbReference>
<dbReference type="Pfam" id="PF00583">
    <property type="entry name" value="Acetyltransf_1"/>
    <property type="match status" value="1"/>
</dbReference>
<evidence type="ECO:0000256" key="2">
    <source>
        <dbReference type="ARBA" id="ARBA00023315"/>
    </source>
</evidence>
<evidence type="ECO:0000313" key="5">
    <source>
        <dbReference type="EMBL" id="CUO64503.1"/>
    </source>
</evidence>
<evidence type="ECO:0000259" key="3">
    <source>
        <dbReference type="PROSITE" id="PS51186"/>
    </source>
</evidence>
<dbReference type="EMBL" id="CYYV01000006">
    <property type="protein sequence ID" value="CUO16820.1"/>
    <property type="molecule type" value="Genomic_DNA"/>
</dbReference>
<evidence type="ECO:0000313" key="4">
    <source>
        <dbReference type="EMBL" id="CUO16820.1"/>
    </source>
</evidence>
<evidence type="ECO:0000313" key="6">
    <source>
        <dbReference type="Proteomes" id="UP000095706"/>
    </source>
</evidence>
<dbReference type="PANTHER" id="PTHR43420">
    <property type="entry name" value="ACETYLTRANSFERASE"/>
    <property type="match status" value="1"/>
</dbReference>
<evidence type="ECO:0000313" key="7">
    <source>
        <dbReference type="Proteomes" id="UP000095709"/>
    </source>
</evidence>
<reference evidence="6 7" key="1">
    <citation type="submission" date="2015-09" db="EMBL/GenBank/DDBJ databases">
        <authorList>
            <consortium name="Pathogen Informatics"/>
        </authorList>
    </citation>
    <scope>NUCLEOTIDE SEQUENCE [LARGE SCALE GENOMIC DNA]</scope>
    <source>
        <strain evidence="4 6">2789STDY5608849</strain>
        <strain evidence="5 7">2789STDY5834885</strain>
    </source>
</reference>
<keyword evidence="1 5" id="KW-0808">Transferase</keyword>
<accession>A0A174GPY2</accession>
<sequence>MAEIYRVEKGSEEWKYKAYDYVRTDAFCLGQNIPIELEFGQDESKDDLQAILLTEDHKPVAGCRIAFPAEKTGKIERVCVVREKQKSGYGRVLIEAAEKWLKEYGVDHIVITSQDRAAGFYEKLGYKLNPDADLSVYDHHVPKKDEEPKKPKKNLGFTCVLVEKYV</sequence>
<dbReference type="InterPro" id="IPR016181">
    <property type="entry name" value="Acyl_CoA_acyltransferase"/>
</dbReference>
<dbReference type="SUPFAM" id="SSF55729">
    <property type="entry name" value="Acyl-CoA N-acyltransferases (Nat)"/>
    <property type="match status" value="1"/>
</dbReference>
<protein>
    <submittedName>
        <fullName evidence="5">Putative acetyltransferase</fullName>
    </submittedName>
</protein>
<dbReference type="GO" id="GO:0016747">
    <property type="term" value="F:acyltransferase activity, transferring groups other than amino-acyl groups"/>
    <property type="evidence" value="ECO:0007669"/>
    <property type="project" value="InterPro"/>
</dbReference>
<dbReference type="PROSITE" id="PS51186">
    <property type="entry name" value="GNAT"/>
    <property type="match status" value="1"/>
</dbReference>
<name>A0A174GPY2_9FIRM</name>
<gene>
    <name evidence="4" type="ORF">ERS852406_01406</name>
    <name evidence="5" type="ORF">ERS852498_00119</name>
</gene>
<dbReference type="AlphaFoldDB" id="A0A174GPY2"/>
<dbReference type="Gene3D" id="3.40.630.30">
    <property type="match status" value="1"/>
</dbReference>
<organism evidence="5 7">
    <name type="scientific">Fusicatenibacter saccharivorans</name>
    <dbReference type="NCBI Taxonomy" id="1150298"/>
    <lineage>
        <taxon>Bacteria</taxon>
        <taxon>Bacillati</taxon>
        <taxon>Bacillota</taxon>
        <taxon>Clostridia</taxon>
        <taxon>Lachnospirales</taxon>
        <taxon>Lachnospiraceae</taxon>
        <taxon>Fusicatenibacter</taxon>
    </lineage>
</organism>
<dbReference type="CDD" id="cd04301">
    <property type="entry name" value="NAT_SF"/>
    <property type="match status" value="1"/>
</dbReference>
<evidence type="ECO:0000256" key="1">
    <source>
        <dbReference type="ARBA" id="ARBA00022679"/>
    </source>
</evidence>
<feature type="domain" description="N-acetyltransferase" evidence="3">
    <location>
        <begin position="5"/>
        <end position="147"/>
    </location>
</feature>
<proteinExistence type="predicted"/>
<dbReference type="EMBL" id="CZAL01000001">
    <property type="protein sequence ID" value="CUO64503.1"/>
    <property type="molecule type" value="Genomic_DNA"/>
</dbReference>
<keyword evidence="2" id="KW-0012">Acyltransferase</keyword>
<dbReference type="InterPro" id="IPR050680">
    <property type="entry name" value="YpeA/RimI_acetyltransf"/>
</dbReference>
<dbReference type="Proteomes" id="UP000095709">
    <property type="component" value="Unassembled WGS sequence"/>
</dbReference>